<proteinExistence type="predicted"/>
<protein>
    <submittedName>
        <fullName evidence="6">Crp/Fnr family transcriptional regulator</fullName>
    </submittedName>
</protein>
<dbReference type="Gene3D" id="1.10.10.10">
    <property type="entry name" value="Winged helix-like DNA-binding domain superfamily/Winged helix DNA-binding domain"/>
    <property type="match status" value="1"/>
</dbReference>
<evidence type="ECO:0000259" key="4">
    <source>
        <dbReference type="PROSITE" id="PS50042"/>
    </source>
</evidence>
<dbReference type="InterPro" id="IPR036390">
    <property type="entry name" value="WH_DNA-bd_sf"/>
</dbReference>
<reference evidence="6 7" key="1">
    <citation type="submission" date="2019-07" db="EMBL/GenBank/DDBJ databases">
        <title>Lentzea xizangensis sp. nov., isolated from Qinghai-Tibetan Plateau Soils.</title>
        <authorList>
            <person name="Huang J."/>
        </authorList>
    </citation>
    <scope>NUCLEOTIDE SEQUENCE [LARGE SCALE GENOMIC DNA]</scope>
    <source>
        <strain evidence="6 7">FXJ1.1311</strain>
    </source>
</reference>
<keyword evidence="3" id="KW-0804">Transcription</keyword>
<dbReference type="Proteomes" id="UP000316639">
    <property type="component" value="Unassembled WGS sequence"/>
</dbReference>
<dbReference type="Pfam" id="PF13545">
    <property type="entry name" value="HTH_Crp_2"/>
    <property type="match status" value="1"/>
</dbReference>
<evidence type="ECO:0000259" key="5">
    <source>
        <dbReference type="PROSITE" id="PS51063"/>
    </source>
</evidence>
<comment type="caution">
    <text evidence="6">The sequence shown here is derived from an EMBL/GenBank/DDBJ whole genome shotgun (WGS) entry which is preliminary data.</text>
</comment>
<sequence>MTDDSSVRILKFLNADQRTELKALGTPVRYPPDHTIFFEGQPSHSALLINEGHLKVTRVAADGKETILAIRGTDELMGEEGVLMEEPRSATVTTITDVAGVDIAAADLYGFVRDNDLWPLMYRAAVKRGRQSDQRFLREPLNVKSRLALWLLELAREVGEPGEDGVVIGTTLSQQDLASKIGASRDAVAIALRALREAGVLSTARNRIVLHNLEALRQQLVPQIEGAP</sequence>
<dbReference type="GO" id="GO:0003677">
    <property type="term" value="F:DNA binding"/>
    <property type="evidence" value="ECO:0007669"/>
    <property type="project" value="UniProtKB-KW"/>
</dbReference>
<feature type="domain" description="Cyclic nucleotide-binding" evidence="4">
    <location>
        <begin position="9"/>
        <end position="98"/>
    </location>
</feature>
<evidence type="ECO:0000256" key="3">
    <source>
        <dbReference type="ARBA" id="ARBA00023163"/>
    </source>
</evidence>
<dbReference type="PANTHER" id="PTHR24567">
    <property type="entry name" value="CRP FAMILY TRANSCRIPTIONAL REGULATORY PROTEIN"/>
    <property type="match status" value="1"/>
</dbReference>
<evidence type="ECO:0000313" key="7">
    <source>
        <dbReference type="Proteomes" id="UP000316639"/>
    </source>
</evidence>
<dbReference type="CDD" id="cd00038">
    <property type="entry name" value="CAP_ED"/>
    <property type="match status" value="1"/>
</dbReference>
<dbReference type="GO" id="GO:0005829">
    <property type="term" value="C:cytosol"/>
    <property type="evidence" value="ECO:0007669"/>
    <property type="project" value="TreeGrafter"/>
</dbReference>
<dbReference type="OrthoDB" id="41390at2"/>
<keyword evidence="7" id="KW-1185">Reference proteome</keyword>
<evidence type="ECO:0000256" key="2">
    <source>
        <dbReference type="ARBA" id="ARBA00023125"/>
    </source>
</evidence>
<feature type="domain" description="HTH crp-type" evidence="5">
    <location>
        <begin position="141"/>
        <end position="214"/>
    </location>
</feature>
<dbReference type="GO" id="GO:0003700">
    <property type="term" value="F:DNA-binding transcription factor activity"/>
    <property type="evidence" value="ECO:0007669"/>
    <property type="project" value="TreeGrafter"/>
</dbReference>
<dbReference type="Gene3D" id="2.60.120.10">
    <property type="entry name" value="Jelly Rolls"/>
    <property type="match status" value="1"/>
</dbReference>
<dbReference type="PROSITE" id="PS51063">
    <property type="entry name" value="HTH_CRP_2"/>
    <property type="match status" value="1"/>
</dbReference>
<dbReference type="SMART" id="SM00419">
    <property type="entry name" value="HTH_CRP"/>
    <property type="match status" value="1"/>
</dbReference>
<dbReference type="InterPro" id="IPR000595">
    <property type="entry name" value="cNMP-bd_dom"/>
</dbReference>
<dbReference type="InterPro" id="IPR018488">
    <property type="entry name" value="cNMP-bd_CS"/>
</dbReference>
<dbReference type="SMART" id="SM00100">
    <property type="entry name" value="cNMP"/>
    <property type="match status" value="1"/>
</dbReference>
<dbReference type="PROSITE" id="PS50042">
    <property type="entry name" value="CNMP_BINDING_3"/>
    <property type="match status" value="1"/>
</dbReference>
<dbReference type="InterPro" id="IPR012318">
    <property type="entry name" value="HTH_CRP"/>
</dbReference>
<dbReference type="PANTHER" id="PTHR24567:SF74">
    <property type="entry name" value="HTH-TYPE TRANSCRIPTIONAL REGULATOR ARCR"/>
    <property type="match status" value="1"/>
</dbReference>
<dbReference type="InterPro" id="IPR036388">
    <property type="entry name" value="WH-like_DNA-bd_sf"/>
</dbReference>
<keyword evidence="2" id="KW-0238">DNA-binding</keyword>
<dbReference type="PROSITE" id="PS00889">
    <property type="entry name" value="CNMP_BINDING_2"/>
    <property type="match status" value="1"/>
</dbReference>
<evidence type="ECO:0000313" key="6">
    <source>
        <dbReference type="EMBL" id="TWP54258.1"/>
    </source>
</evidence>
<dbReference type="RefSeq" id="WP_146349041.1">
    <property type="nucleotide sequence ID" value="NZ_VOBR01000001.1"/>
</dbReference>
<organism evidence="6 7">
    <name type="scientific">Lentzea tibetensis</name>
    <dbReference type="NCBI Taxonomy" id="2591470"/>
    <lineage>
        <taxon>Bacteria</taxon>
        <taxon>Bacillati</taxon>
        <taxon>Actinomycetota</taxon>
        <taxon>Actinomycetes</taxon>
        <taxon>Pseudonocardiales</taxon>
        <taxon>Pseudonocardiaceae</taxon>
        <taxon>Lentzea</taxon>
    </lineage>
</organism>
<dbReference type="InterPro" id="IPR050397">
    <property type="entry name" value="Env_Response_Regulators"/>
</dbReference>
<name>A0A563F3B9_9PSEU</name>
<gene>
    <name evidence="6" type="ORF">FKR81_01500</name>
</gene>
<dbReference type="InterPro" id="IPR018490">
    <property type="entry name" value="cNMP-bd_dom_sf"/>
</dbReference>
<dbReference type="AlphaFoldDB" id="A0A563F3B9"/>
<dbReference type="Pfam" id="PF00027">
    <property type="entry name" value="cNMP_binding"/>
    <property type="match status" value="1"/>
</dbReference>
<dbReference type="InterPro" id="IPR014710">
    <property type="entry name" value="RmlC-like_jellyroll"/>
</dbReference>
<evidence type="ECO:0000256" key="1">
    <source>
        <dbReference type="ARBA" id="ARBA00023015"/>
    </source>
</evidence>
<dbReference type="EMBL" id="VOBR01000001">
    <property type="protein sequence ID" value="TWP54258.1"/>
    <property type="molecule type" value="Genomic_DNA"/>
</dbReference>
<accession>A0A563F3B9</accession>
<dbReference type="SUPFAM" id="SSF46785">
    <property type="entry name" value="Winged helix' DNA-binding domain"/>
    <property type="match status" value="1"/>
</dbReference>
<keyword evidence="1" id="KW-0805">Transcription regulation</keyword>
<dbReference type="SUPFAM" id="SSF51206">
    <property type="entry name" value="cAMP-binding domain-like"/>
    <property type="match status" value="1"/>
</dbReference>